<evidence type="ECO:0000256" key="8">
    <source>
        <dbReference type="SAM" id="Phobius"/>
    </source>
</evidence>
<dbReference type="EMBL" id="QGTW01000002">
    <property type="protein sequence ID" value="PWW31248.1"/>
    <property type="molecule type" value="Genomic_DNA"/>
</dbReference>
<feature type="transmembrane region" description="Helical" evidence="8">
    <location>
        <begin position="179"/>
        <end position="195"/>
    </location>
</feature>
<dbReference type="GO" id="GO:0005886">
    <property type="term" value="C:plasma membrane"/>
    <property type="evidence" value="ECO:0007669"/>
    <property type="project" value="UniProtKB-SubCell"/>
</dbReference>
<keyword evidence="4 8" id="KW-0812">Transmembrane</keyword>
<evidence type="ECO:0000256" key="2">
    <source>
        <dbReference type="ARBA" id="ARBA00007400"/>
    </source>
</evidence>
<evidence type="ECO:0000256" key="3">
    <source>
        <dbReference type="ARBA" id="ARBA00022475"/>
    </source>
</evidence>
<organism evidence="10 11">
    <name type="scientific">Cytobacillus oceanisediminis</name>
    <dbReference type="NCBI Taxonomy" id="665099"/>
    <lineage>
        <taxon>Bacteria</taxon>
        <taxon>Bacillati</taxon>
        <taxon>Bacillota</taxon>
        <taxon>Bacilli</taxon>
        <taxon>Bacillales</taxon>
        <taxon>Bacillaceae</taxon>
        <taxon>Cytobacillus</taxon>
    </lineage>
</organism>
<accession>A0A2V3A3S1</accession>
<evidence type="ECO:0000259" key="9">
    <source>
        <dbReference type="Pfam" id="PF01757"/>
    </source>
</evidence>
<feature type="compositionally biased region" description="Basic and acidic residues" evidence="7">
    <location>
        <begin position="395"/>
        <end position="415"/>
    </location>
</feature>
<feature type="transmembrane region" description="Helical" evidence="8">
    <location>
        <begin position="240"/>
        <end position="261"/>
    </location>
</feature>
<sequence>MGNDKTHTKFRSGDIMKKKSLDELQLARAFAIIAVLVVHSSSQGVTKLPPDSTLFPIYNFLNIAGKLGTPTFIMLSSFVLFYNYYHRKLTFDLMKNFYKKRLKFILLPYVVFSSLYFGLTWYLYYDFTIQEAADNFIWKLSLGKAYPHLYFVFISVQLYVLFPFLILLFKKSDFLRKNAIWLGLVIQWLWVWANREYFQVPFKGSISLSYMSFYFVGAYLGIYYDTILEKMKEKAYRIRTISFLTVGYLAMLGLYTSYMLFQRTGVYVDISEHWPEWINANMAEFTWATHALFAGVMLFVLAHILNDRISLKTKALFMEIGATSFGIYLVHPMLLIFFRSFISGGSPVLFHTWQITTFFAVFILSWLIVRFFYTAVPGYWVFFGKMAPLFEVPKKEKARKEERENSGMFRYKDDDGNWAYSDFPGDRKNKR</sequence>
<evidence type="ECO:0000256" key="1">
    <source>
        <dbReference type="ARBA" id="ARBA00004651"/>
    </source>
</evidence>
<comment type="similarity">
    <text evidence="2">Belongs to the acyltransferase 3 family.</text>
</comment>
<feature type="domain" description="Acyltransferase 3" evidence="9">
    <location>
        <begin position="23"/>
        <end position="369"/>
    </location>
</feature>
<keyword evidence="6 8" id="KW-0472">Membrane</keyword>
<feature type="transmembrane region" description="Helical" evidence="8">
    <location>
        <begin position="106"/>
        <end position="125"/>
    </location>
</feature>
<feature type="transmembrane region" description="Helical" evidence="8">
    <location>
        <begin position="207"/>
        <end position="228"/>
    </location>
</feature>
<dbReference type="GO" id="GO:0009246">
    <property type="term" value="P:enterobacterial common antigen biosynthetic process"/>
    <property type="evidence" value="ECO:0007669"/>
    <property type="project" value="TreeGrafter"/>
</dbReference>
<evidence type="ECO:0000256" key="5">
    <source>
        <dbReference type="ARBA" id="ARBA00022989"/>
    </source>
</evidence>
<dbReference type="AlphaFoldDB" id="A0A2V3A3S1"/>
<dbReference type="PANTHER" id="PTHR40074">
    <property type="entry name" value="O-ACETYLTRANSFERASE WECH"/>
    <property type="match status" value="1"/>
</dbReference>
<proteinExistence type="inferred from homology"/>
<dbReference type="PANTHER" id="PTHR40074:SF2">
    <property type="entry name" value="O-ACETYLTRANSFERASE WECH"/>
    <property type="match status" value="1"/>
</dbReference>
<keyword evidence="5 8" id="KW-1133">Transmembrane helix</keyword>
<evidence type="ECO:0000313" key="10">
    <source>
        <dbReference type="EMBL" id="PWW31248.1"/>
    </source>
</evidence>
<evidence type="ECO:0000256" key="6">
    <source>
        <dbReference type="ARBA" id="ARBA00023136"/>
    </source>
</evidence>
<feature type="region of interest" description="Disordered" evidence="7">
    <location>
        <begin position="395"/>
        <end position="431"/>
    </location>
</feature>
<feature type="transmembrane region" description="Helical" evidence="8">
    <location>
        <begin position="145"/>
        <end position="167"/>
    </location>
</feature>
<gene>
    <name evidence="10" type="ORF">DFO73_102243</name>
</gene>
<feature type="transmembrane region" description="Helical" evidence="8">
    <location>
        <begin position="26"/>
        <end position="43"/>
    </location>
</feature>
<evidence type="ECO:0000256" key="7">
    <source>
        <dbReference type="SAM" id="MobiDB-lite"/>
    </source>
</evidence>
<name>A0A2V3A3S1_9BACI</name>
<feature type="transmembrane region" description="Helical" evidence="8">
    <location>
        <begin position="316"/>
        <end position="338"/>
    </location>
</feature>
<dbReference type="GO" id="GO:0016413">
    <property type="term" value="F:O-acetyltransferase activity"/>
    <property type="evidence" value="ECO:0007669"/>
    <property type="project" value="TreeGrafter"/>
</dbReference>
<dbReference type="Proteomes" id="UP000247150">
    <property type="component" value="Unassembled WGS sequence"/>
</dbReference>
<feature type="transmembrane region" description="Helical" evidence="8">
    <location>
        <begin position="63"/>
        <end position="85"/>
    </location>
</feature>
<reference evidence="10 11" key="1">
    <citation type="submission" date="2018-05" db="EMBL/GenBank/DDBJ databases">
        <title>Freshwater and sediment microbial communities from various areas in North America, analyzing microbe dynamics in response to fracking.</title>
        <authorList>
            <person name="Lamendella R."/>
        </authorList>
    </citation>
    <scope>NUCLEOTIDE SEQUENCE [LARGE SCALE GENOMIC DNA]</scope>
    <source>
        <strain evidence="10 11">15_TX</strain>
    </source>
</reference>
<comment type="subcellular location">
    <subcellularLocation>
        <location evidence="1">Cell membrane</location>
        <topology evidence="1">Multi-pass membrane protein</topology>
    </subcellularLocation>
</comment>
<dbReference type="InterPro" id="IPR002656">
    <property type="entry name" value="Acyl_transf_3_dom"/>
</dbReference>
<dbReference type="Pfam" id="PF01757">
    <property type="entry name" value="Acyl_transf_3"/>
    <property type="match status" value="1"/>
</dbReference>
<feature type="transmembrane region" description="Helical" evidence="8">
    <location>
        <begin position="358"/>
        <end position="382"/>
    </location>
</feature>
<keyword evidence="3" id="KW-1003">Cell membrane</keyword>
<evidence type="ECO:0000256" key="4">
    <source>
        <dbReference type="ARBA" id="ARBA00022692"/>
    </source>
</evidence>
<comment type="caution">
    <text evidence="10">The sequence shown here is derived from an EMBL/GenBank/DDBJ whole genome shotgun (WGS) entry which is preliminary data.</text>
</comment>
<feature type="transmembrane region" description="Helical" evidence="8">
    <location>
        <begin position="285"/>
        <end position="304"/>
    </location>
</feature>
<evidence type="ECO:0000313" key="11">
    <source>
        <dbReference type="Proteomes" id="UP000247150"/>
    </source>
</evidence>
<protein>
    <submittedName>
        <fullName evidence="10">Peptidoglycan/LPS O-acetylase OafA/YrhL</fullName>
    </submittedName>
</protein>